<gene>
    <name evidence="1" type="ORF">LY89DRAFT_785354</name>
</gene>
<dbReference type="EMBL" id="KQ947423">
    <property type="protein sequence ID" value="KUJ12772.1"/>
    <property type="molecule type" value="Genomic_DNA"/>
</dbReference>
<dbReference type="InParanoid" id="A0A194WYV2"/>
<dbReference type="OrthoDB" id="3561807at2759"/>
<sequence length="164" mass="18393">MNANAIFKAYVGPCARNSPDFWLKDVQTATKKTPNAHIVLKNKELAITALETERKFQSQQANTLANLKAKKAHHAILQQKEMQKFTKKFQRLQKAMWLAEAGGIPKGFEEYPLYGGGDDEVTEAIKDKLHKDLLAINLAVEKTKAVAAEIEKSIKFASKKITIR</sequence>
<keyword evidence="2" id="KW-1185">Reference proteome</keyword>
<name>A0A194WYV2_MOLSC</name>
<dbReference type="RefSeq" id="XP_018067127.1">
    <property type="nucleotide sequence ID" value="XM_018222884.1"/>
</dbReference>
<evidence type="ECO:0000313" key="1">
    <source>
        <dbReference type="EMBL" id="KUJ12772.1"/>
    </source>
</evidence>
<evidence type="ECO:0000313" key="2">
    <source>
        <dbReference type="Proteomes" id="UP000070700"/>
    </source>
</evidence>
<dbReference type="Proteomes" id="UP000070700">
    <property type="component" value="Unassembled WGS sequence"/>
</dbReference>
<protein>
    <submittedName>
        <fullName evidence="1">Uncharacterized protein</fullName>
    </submittedName>
</protein>
<reference evidence="1 2" key="1">
    <citation type="submission" date="2015-10" db="EMBL/GenBank/DDBJ databases">
        <title>Full genome of DAOMC 229536 Phialocephala scopiformis, a fungal endophyte of spruce producing the potent anti-insectan compound rugulosin.</title>
        <authorList>
            <consortium name="DOE Joint Genome Institute"/>
            <person name="Walker A.K."/>
            <person name="Frasz S.L."/>
            <person name="Seifert K.A."/>
            <person name="Miller J.D."/>
            <person name="Mondo S.J."/>
            <person name="Labutti K."/>
            <person name="Lipzen A."/>
            <person name="Dockter R."/>
            <person name="Kennedy M."/>
            <person name="Grigoriev I.V."/>
            <person name="Spatafora J.W."/>
        </authorList>
    </citation>
    <scope>NUCLEOTIDE SEQUENCE [LARGE SCALE GENOMIC DNA]</scope>
    <source>
        <strain evidence="1 2">CBS 120377</strain>
    </source>
</reference>
<dbReference type="AlphaFoldDB" id="A0A194WYV2"/>
<dbReference type="KEGG" id="psco:LY89DRAFT_785354"/>
<accession>A0A194WYV2</accession>
<organism evidence="1 2">
    <name type="scientific">Mollisia scopiformis</name>
    <name type="common">Conifer needle endophyte fungus</name>
    <name type="synonym">Phialocephala scopiformis</name>
    <dbReference type="NCBI Taxonomy" id="149040"/>
    <lineage>
        <taxon>Eukaryota</taxon>
        <taxon>Fungi</taxon>
        <taxon>Dikarya</taxon>
        <taxon>Ascomycota</taxon>
        <taxon>Pezizomycotina</taxon>
        <taxon>Leotiomycetes</taxon>
        <taxon>Helotiales</taxon>
        <taxon>Mollisiaceae</taxon>
        <taxon>Mollisia</taxon>
    </lineage>
</organism>
<dbReference type="GeneID" id="28832610"/>
<proteinExistence type="predicted"/>